<gene>
    <name evidence="1" type="ORF">N0V91_009113</name>
</gene>
<proteinExistence type="predicted"/>
<evidence type="ECO:0000313" key="1">
    <source>
        <dbReference type="EMBL" id="KAJ4399842.1"/>
    </source>
</evidence>
<dbReference type="EMBL" id="JAPEVA010000099">
    <property type="protein sequence ID" value="KAJ4399842.1"/>
    <property type="molecule type" value="Genomic_DNA"/>
</dbReference>
<evidence type="ECO:0000313" key="2">
    <source>
        <dbReference type="Proteomes" id="UP001140510"/>
    </source>
</evidence>
<dbReference type="Proteomes" id="UP001140510">
    <property type="component" value="Unassembled WGS sequence"/>
</dbReference>
<sequence length="133" mass="14870">MRDTQKYIVQVLEPMKSNTSDAAVFCPAHLLLDVDQPYMRMKHHNNSFMVDLLAMIRLARCVSYLRVDFHASSPFTKAVADLSNSIVPDGDLTMYDEHAGAGVIEGVYLRMLISQINPSQIRLGELKILSTAS</sequence>
<keyword evidence="2" id="KW-1185">Reference proteome</keyword>
<organism evidence="1 2">
    <name type="scientific">Didymella pomorum</name>
    <dbReference type="NCBI Taxonomy" id="749634"/>
    <lineage>
        <taxon>Eukaryota</taxon>
        <taxon>Fungi</taxon>
        <taxon>Dikarya</taxon>
        <taxon>Ascomycota</taxon>
        <taxon>Pezizomycotina</taxon>
        <taxon>Dothideomycetes</taxon>
        <taxon>Pleosporomycetidae</taxon>
        <taxon>Pleosporales</taxon>
        <taxon>Pleosporineae</taxon>
        <taxon>Didymellaceae</taxon>
        <taxon>Didymella</taxon>
    </lineage>
</organism>
<comment type="caution">
    <text evidence="1">The sequence shown here is derived from an EMBL/GenBank/DDBJ whole genome shotgun (WGS) entry which is preliminary data.</text>
</comment>
<accession>A0A9W9D3B2</accession>
<dbReference type="AlphaFoldDB" id="A0A9W9D3B2"/>
<dbReference type="OrthoDB" id="10457999at2759"/>
<name>A0A9W9D3B2_9PLEO</name>
<protein>
    <submittedName>
        <fullName evidence="1">Uncharacterized protein</fullName>
    </submittedName>
</protein>
<reference evidence="1" key="1">
    <citation type="submission" date="2022-10" db="EMBL/GenBank/DDBJ databases">
        <title>Tapping the CABI collections for fungal endophytes: first genome assemblies for Collariella, Neodidymelliopsis, Ascochyta clinopodiicola, Didymella pomorum, Didymosphaeria variabile, Neocosmospora piperis and Neocucurbitaria cava.</title>
        <authorList>
            <person name="Hill R."/>
        </authorList>
    </citation>
    <scope>NUCLEOTIDE SEQUENCE</scope>
    <source>
        <strain evidence="1">IMI 355091</strain>
    </source>
</reference>